<dbReference type="KEGG" id="blac:94347445"/>
<dbReference type="InterPro" id="IPR012337">
    <property type="entry name" value="RNaseH-like_sf"/>
</dbReference>
<feature type="domain" description="AAA+ ATPase" evidence="3">
    <location>
        <begin position="675"/>
        <end position="797"/>
    </location>
</feature>
<dbReference type="InterPro" id="IPR027417">
    <property type="entry name" value="P-loop_NTPase"/>
</dbReference>
<dbReference type="AlphaFoldDB" id="A0A976IJ52"/>
<evidence type="ECO:0000256" key="2">
    <source>
        <dbReference type="ARBA" id="ARBA00022840"/>
    </source>
</evidence>
<dbReference type="Gene3D" id="3.40.50.300">
    <property type="entry name" value="P-loop containing nucleotide triphosphate hydrolases"/>
    <property type="match status" value="1"/>
</dbReference>
<evidence type="ECO:0000313" key="5">
    <source>
        <dbReference type="Proteomes" id="UP000294530"/>
    </source>
</evidence>
<dbReference type="GeneID" id="94347445"/>
<dbReference type="InterPro" id="IPR003593">
    <property type="entry name" value="AAA+_ATPase"/>
</dbReference>
<accession>A0A976IJ52</accession>
<reference evidence="4 5" key="1">
    <citation type="journal article" date="2021" name="Genome Biol.">
        <title>AFLAP: assembly-free linkage analysis pipeline using k-mers from genome sequencing data.</title>
        <authorList>
            <person name="Fletcher K."/>
            <person name="Zhang L."/>
            <person name="Gil J."/>
            <person name="Han R."/>
            <person name="Cavanaugh K."/>
            <person name="Michelmore R."/>
        </authorList>
    </citation>
    <scope>NUCLEOTIDE SEQUENCE [LARGE SCALE GENOMIC DNA]</scope>
    <source>
        <strain evidence="4 5">SF5</strain>
    </source>
</reference>
<proteinExistence type="predicted"/>
<dbReference type="SUPFAM" id="SSF52540">
    <property type="entry name" value="P-loop containing nucleoside triphosphate hydrolases"/>
    <property type="match status" value="2"/>
</dbReference>
<dbReference type="OrthoDB" id="26838at2759"/>
<protein>
    <recommendedName>
        <fullName evidence="3">AAA+ ATPase domain-containing protein</fullName>
    </recommendedName>
</protein>
<dbReference type="SMART" id="SM00382">
    <property type="entry name" value="AAA"/>
    <property type="match status" value="1"/>
</dbReference>
<dbReference type="EMBL" id="SHOA02000012">
    <property type="protein sequence ID" value="TDH72735.1"/>
    <property type="molecule type" value="Genomic_DNA"/>
</dbReference>
<name>A0A976IJ52_BRELC</name>
<dbReference type="Pfam" id="PF19568">
    <property type="entry name" value="Spore_III_AA"/>
    <property type="match status" value="1"/>
</dbReference>
<dbReference type="Gene3D" id="3.30.420.10">
    <property type="entry name" value="Ribonuclease H-like superfamily/Ribonuclease H"/>
    <property type="match status" value="2"/>
</dbReference>
<evidence type="ECO:0000259" key="3">
    <source>
        <dbReference type="SMART" id="SM00382"/>
    </source>
</evidence>
<dbReference type="GO" id="GO:0003676">
    <property type="term" value="F:nucleic acid binding"/>
    <property type="evidence" value="ECO:0007669"/>
    <property type="project" value="InterPro"/>
</dbReference>
<dbReference type="InterPro" id="IPR045735">
    <property type="entry name" value="Spore_III_AA_AAA+_ATPase"/>
</dbReference>
<organism evidence="4 5">
    <name type="scientific">Bremia lactucae</name>
    <name type="common">Lettuce downy mildew</name>
    <dbReference type="NCBI Taxonomy" id="4779"/>
    <lineage>
        <taxon>Eukaryota</taxon>
        <taxon>Sar</taxon>
        <taxon>Stramenopiles</taxon>
        <taxon>Oomycota</taxon>
        <taxon>Peronosporomycetes</taxon>
        <taxon>Peronosporales</taxon>
        <taxon>Peronosporaceae</taxon>
        <taxon>Bremia</taxon>
    </lineage>
</organism>
<dbReference type="PANTHER" id="PTHR20953:SF3">
    <property type="entry name" value="P-LOOP CONTAINING NUCLEOSIDE TRIPHOSPHATE HYDROLASES SUPERFAMILY PROTEIN"/>
    <property type="match status" value="1"/>
</dbReference>
<sequence>MANGEYQLLYLASNKKFDALLAEHGNKPIAMTGKLIGVHFQFAHESNSNAQDDKIVAVAIGHDLPASCAVVLQIDSLDKLKVMSALRTLLEDTNITKIMYDVERVAKSLHSFGLAGVDLSSCMDLQILYQLLVDSKVSKENLKNIVLAFGGKSTISIQQQVAEFNANLKPNAWKKSPLAPPMQKMLVQSMRLYTRCYSGACGLSGVNSKFPSVYAATKEKWKNSLFARSSTSIIAGVPVANEATKSHLGKTTSLILKPTRSTPHVAAIEQTVSPSPFIKIEYVSSNVDLQRLLQKNNKLMVGAPSVVGIHFQFTQDNTNSSEKIDHDQLALISIVSKTNAHDTAVVLQLDSLDLRRVLSALQMLLNDPTIVKVMHSLHRAAFCLHRNGLSVNLKGCIDLQIAYENNVDSSELRASMHQIVNFCKSRDNKSNLAHTMQSFKASVRPLDSSTWANRPLPESLLRMVASSAQLYAQCYDELDLASNFALYSWMTTARWRFAIENQGLPAIWFNPDSENQPRSLEYFTFHNGRTFFSRSVRLPSIILPLKLQCEINSLIRLLPQHYQDAIVAIEGYNEKLVDICLDVGRIPFVYIGKKQRVVLSKNGVTKDIIDEIVNKLGGETRIGGDNRAGIDRQLHRISVMRSKKDEIYGLTMRVGRALCNAACVLTDLLLSTKHANKSVLVLGHPGSGKTTLIRDVARCVSETMENVCIIDTSNEIGGDGLVPHECIGWARRMMVPSLEAQARVMVECVQNHTVETLIVDEIGRKAEVLAASTVRQRGPRLIASAHGDFRALIKNPDLKGLVGGSQQVIVGDKEAKTSSQGKLQSQRAGNPIFDVIVELDHVCRGRCQIIWDVAKAVDNMLEGNDYAVEIRRWEKSTVGVQVLGDIAT</sequence>
<evidence type="ECO:0000313" key="4">
    <source>
        <dbReference type="EMBL" id="TDH72735.1"/>
    </source>
</evidence>
<dbReference type="GO" id="GO:0005524">
    <property type="term" value="F:ATP binding"/>
    <property type="evidence" value="ECO:0007669"/>
    <property type="project" value="UniProtKB-KW"/>
</dbReference>
<dbReference type="RefSeq" id="XP_067822234.1">
    <property type="nucleotide sequence ID" value="XM_067961774.1"/>
</dbReference>
<comment type="caution">
    <text evidence="4">The sequence shown here is derived from an EMBL/GenBank/DDBJ whole genome shotgun (WGS) entry which is preliminary data.</text>
</comment>
<keyword evidence="2" id="KW-0067">ATP-binding</keyword>
<gene>
    <name evidence="4" type="ORF">CCR75_003680</name>
</gene>
<evidence type="ECO:0000256" key="1">
    <source>
        <dbReference type="ARBA" id="ARBA00022741"/>
    </source>
</evidence>
<dbReference type="InterPro" id="IPR036397">
    <property type="entry name" value="RNaseH_sf"/>
</dbReference>
<dbReference type="PANTHER" id="PTHR20953">
    <property type="entry name" value="KINASE-RELATED"/>
    <property type="match status" value="1"/>
</dbReference>
<dbReference type="SUPFAM" id="SSF53098">
    <property type="entry name" value="Ribonuclease H-like"/>
    <property type="match status" value="2"/>
</dbReference>
<keyword evidence="5" id="KW-1185">Reference proteome</keyword>
<keyword evidence="1" id="KW-0547">Nucleotide-binding</keyword>
<dbReference type="Proteomes" id="UP000294530">
    <property type="component" value="Unassembled WGS sequence"/>
</dbReference>